<dbReference type="PROSITE" id="PS51318">
    <property type="entry name" value="TAT"/>
    <property type="match status" value="1"/>
</dbReference>
<dbReference type="InterPro" id="IPR006311">
    <property type="entry name" value="TAT_signal"/>
</dbReference>
<evidence type="ECO:0000313" key="1">
    <source>
        <dbReference type="EMBL" id="MFD1947920.1"/>
    </source>
</evidence>
<gene>
    <name evidence="1" type="ORF">ACFSDE_14060</name>
</gene>
<reference evidence="2" key="1">
    <citation type="journal article" date="2019" name="Int. J. Syst. Evol. Microbiol.">
        <title>The Global Catalogue of Microorganisms (GCM) 10K type strain sequencing project: providing services to taxonomists for standard genome sequencing and annotation.</title>
        <authorList>
            <consortium name="The Broad Institute Genomics Platform"/>
            <consortium name="The Broad Institute Genome Sequencing Center for Infectious Disease"/>
            <person name="Wu L."/>
            <person name="Ma J."/>
        </authorList>
    </citation>
    <scope>NUCLEOTIDE SEQUENCE [LARGE SCALE GENOMIC DNA]</scope>
    <source>
        <strain evidence="2">CGMCC 1.12477</strain>
    </source>
</reference>
<proteinExistence type="predicted"/>
<dbReference type="RefSeq" id="WP_343919467.1">
    <property type="nucleotide sequence ID" value="NZ_BAAAJT010000002.1"/>
</dbReference>
<dbReference type="SUPFAM" id="SSF51445">
    <property type="entry name" value="(Trans)glycosidases"/>
    <property type="match status" value="1"/>
</dbReference>
<dbReference type="PROSITE" id="PS51257">
    <property type="entry name" value="PROKAR_LIPOPROTEIN"/>
    <property type="match status" value="1"/>
</dbReference>
<comment type="caution">
    <text evidence="1">The sequence shown here is derived from an EMBL/GenBank/DDBJ whole genome shotgun (WGS) entry which is preliminary data.</text>
</comment>
<dbReference type="Gene3D" id="3.20.20.80">
    <property type="entry name" value="Glycosidases"/>
    <property type="match status" value="1"/>
</dbReference>
<name>A0ABW4TPP2_9ACTN</name>
<dbReference type="Proteomes" id="UP001597351">
    <property type="component" value="Unassembled WGS sequence"/>
</dbReference>
<dbReference type="InterPro" id="IPR017853">
    <property type="entry name" value="GH"/>
</dbReference>
<accession>A0ABW4TPP2</accession>
<sequence>MTIARRDLLGIGAAVALSMTAASCRAVDGAVGRVPEPDPGPHGADGFLPEQLPDGLMFYGASVPWHRPVRPWEQSLGRPLSTHRSYFTPGAEEVQHLLDQCRDDALHRRLPHVSLKAPGRWRDVAAGRNDDWLRSILVPLGRTGHPALFTLHHEPENDASPDGRTPADFVAMQHHVIRLADELAPRVTVVPVLQHWTFDPLRDDIDPSVWVVPRARVLGLDLYNPWSEDNGKEWRTFSGKLDEVIGWFGDRPLVIGEYGCRADPENPGRAAQWFHDAADHARTRGVISMSYFNSSINAEDGTWELSGETEEAFSELLAADWVARPPAVRA</sequence>
<keyword evidence="2" id="KW-1185">Reference proteome</keyword>
<organism evidence="1 2">
    <name type="scientific">Nocardioides aestuarii</name>
    <dbReference type="NCBI Taxonomy" id="252231"/>
    <lineage>
        <taxon>Bacteria</taxon>
        <taxon>Bacillati</taxon>
        <taxon>Actinomycetota</taxon>
        <taxon>Actinomycetes</taxon>
        <taxon>Propionibacteriales</taxon>
        <taxon>Nocardioidaceae</taxon>
        <taxon>Nocardioides</taxon>
    </lineage>
</organism>
<dbReference type="EMBL" id="JBHUGD010000003">
    <property type="protein sequence ID" value="MFD1947920.1"/>
    <property type="molecule type" value="Genomic_DNA"/>
</dbReference>
<protein>
    <recommendedName>
        <fullName evidence="3">GH26 domain-containing protein</fullName>
    </recommendedName>
</protein>
<evidence type="ECO:0008006" key="3">
    <source>
        <dbReference type="Google" id="ProtNLM"/>
    </source>
</evidence>
<evidence type="ECO:0000313" key="2">
    <source>
        <dbReference type="Proteomes" id="UP001597351"/>
    </source>
</evidence>